<dbReference type="EMBL" id="JAPDNS010000002">
    <property type="protein sequence ID" value="MCW3486866.1"/>
    <property type="molecule type" value="Genomic_DNA"/>
</dbReference>
<dbReference type="Proteomes" id="UP001207742">
    <property type="component" value="Unassembled WGS sequence"/>
</dbReference>
<feature type="domain" description="SpoVT-AbrB" evidence="1">
    <location>
        <begin position="12"/>
        <end position="60"/>
    </location>
</feature>
<name>A0ABT3ISA9_9BACT</name>
<gene>
    <name evidence="2" type="ORF">OL497_23420</name>
</gene>
<evidence type="ECO:0000313" key="2">
    <source>
        <dbReference type="EMBL" id="MCW3486866.1"/>
    </source>
</evidence>
<protein>
    <recommendedName>
        <fullName evidence="1">SpoVT-AbrB domain-containing protein</fullName>
    </recommendedName>
</protein>
<dbReference type="InterPro" id="IPR007159">
    <property type="entry name" value="SpoVT-AbrB_dom"/>
</dbReference>
<reference evidence="2 3" key="1">
    <citation type="submission" date="2022-10" db="EMBL/GenBank/DDBJ databases">
        <title>Chitinophaga nivalis PC15 sp. nov., isolated from Pyeongchang county, South Korea.</title>
        <authorList>
            <person name="Trinh H.N."/>
        </authorList>
    </citation>
    <scope>NUCLEOTIDE SEQUENCE [LARGE SCALE GENOMIC DNA]</scope>
    <source>
        <strain evidence="2 3">PC14</strain>
    </source>
</reference>
<comment type="caution">
    <text evidence="2">The sequence shown here is derived from an EMBL/GenBank/DDBJ whole genome shotgun (WGS) entry which is preliminary data.</text>
</comment>
<organism evidence="2 3">
    <name type="scientific">Chitinophaga nivalis</name>
    <dbReference type="NCBI Taxonomy" id="2991709"/>
    <lineage>
        <taxon>Bacteria</taxon>
        <taxon>Pseudomonadati</taxon>
        <taxon>Bacteroidota</taxon>
        <taxon>Chitinophagia</taxon>
        <taxon>Chitinophagales</taxon>
        <taxon>Chitinophagaceae</taxon>
        <taxon>Chitinophaga</taxon>
    </lineage>
</organism>
<evidence type="ECO:0000259" key="1">
    <source>
        <dbReference type="SMART" id="SM00966"/>
    </source>
</evidence>
<keyword evidence="3" id="KW-1185">Reference proteome</keyword>
<dbReference type="SMART" id="SM00966">
    <property type="entry name" value="SpoVT_AbrB"/>
    <property type="match status" value="1"/>
</dbReference>
<evidence type="ECO:0000313" key="3">
    <source>
        <dbReference type="Proteomes" id="UP001207742"/>
    </source>
</evidence>
<proteinExistence type="predicted"/>
<accession>A0ABT3ISA9</accession>
<sequence length="106" mass="11582">MTTVFKENLESRKISPKGVITLPPAAREQLKFKKGQGKRIGFAVEDKKVILFTPAKEKQPSKKASARGLLKLNIAARKALKVSNGEGGLYAVKVDKKDGSVQLYAK</sequence>
<dbReference type="RefSeq" id="WP_264733682.1">
    <property type="nucleotide sequence ID" value="NZ_JAPDNR010000001.1"/>
</dbReference>